<reference evidence="1" key="1">
    <citation type="submission" date="2014-09" db="EMBL/GenBank/DDBJ databases">
        <authorList>
            <person name="Magalhaes I.L.F."/>
            <person name="Oliveira U."/>
            <person name="Santos F.R."/>
            <person name="Vidigal T.H.D.A."/>
            <person name="Brescovit A.D."/>
            <person name="Santos A.J."/>
        </authorList>
    </citation>
    <scope>NUCLEOTIDE SEQUENCE</scope>
    <source>
        <tissue evidence="1">Shoot tissue taken approximately 20 cm above the soil surface</tissue>
    </source>
</reference>
<name>A0A0A9BGG3_ARUDO</name>
<accession>A0A0A9BGG3</accession>
<proteinExistence type="predicted"/>
<sequence length="11" mass="1422">MIISYCKFCWK</sequence>
<protein>
    <submittedName>
        <fullName evidence="1">Uncharacterized protein</fullName>
    </submittedName>
</protein>
<reference evidence="1" key="2">
    <citation type="journal article" date="2015" name="Data Brief">
        <title>Shoot transcriptome of the giant reed, Arundo donax.</title>
        <authorList>
            <person name="Barrero R.A."/>
            <person name="Guerrero F.D."/>
            <person name="Moolhuijzen P."/>
            <person name="Goolsby J.A."/>
            <person name="Tidwell J."/>
            <person name="Bellgard S.E."/>
            <person name="Bellgard M.I."/>
        </authorList>
    </citation>
    <scope>NUCLEOTIDE SEQUENCE</scope>
    <source>
        <tissue evidence="1">Shoot tissue taken approximately 20 cm above the soil surface</tissue>
    </source>
</reference>
<evidence type="ECO:0000313" key="1">
    <source>
        <dbReference type="EMBL" id="JAD60320.1"/>
    </source>
</evidence>
<organism evidence="1">
    <name type="scientific">Arundo donax</name>
    <name type="common">Giant reed</name>
    <name type="synonym">Donax arundinaceus</name>
    <dbReference type="NCBI Taxonomy" id="35708"/>
    <lineage>
        <taxon>Eukaryota</taxon>
        <taxon>Viridiplantae</taxon>
        <taxon>Streptophyta</taxon>
        <taxon>Embryophyta</taxon>
        <taxon>Tracheophyta</taxon>
        <taxon>Spermatophyta</taxon>
        <taxon>Magnoliopsida</taxon>
        <taxon>Liliopsida</taxon>
        <taxon>Poales</taxon>
        <taxon>Poaceae</taxon>
        <taxon>PACMAD clade</taxon>
        <taxon>Arundinoideae</taxon>
        <taxon>Arundineae</taxon>
        <taxon>Arundo</taxon>
    </lineage>
</organism>
<dbReference type="EMBL" id="GBRH01237575">
    <property type="protein sequence ID" value="JAD60320.1"/>
    <property type="molecule type" value="Transcribed_RNA"/>
</dbReference>